<dbReference type="AlphaFoldDB" id="A0A163MG13"/>
<dbReference type="EMBL" id="LT554414">
    <property type="protein sequence ID" value="SAM04619.1"/>
    <property type="molecule type" value="Genomic_DNA"/>
</dbReference>
<keyword evidence="6" id="KW-1185">Reference proteome</keyword>
<dbReference type="SFLD" id="SFLDS00003">
    <property type="entry name" value="Haloacid_Dehalogenase"/>
    <property type="match status" value="1"/>
</dbReference>
<accession>A0A163MG13</accession>
<name>A0A163MG13_ABSGL</name>
<dbReference type="SFLD" id="SFLDG01129">
    <property type="entry name" value="C1.5:_HAD__Beta-PGM__Phosphata"/>
    <property type="match status" value="1"/>
</dbReference>
<dbReference type="SUPFAM" id="SSF56784">
    <property type="entry name" value="HAD-like"/>
    <property type="match status" value="1"/>
</dbReference>
<dbReference type="FunCoup" id="A0A163MG13">
    <property type="interactions" value="38"/>
</dbReference>
<reference evidence="5" key="1">
    <citation type="submission" date="2016-04" db="EMBL/GenBank/DDBJ databases">
        <authorList>
            <person name="Evans L.H."/>
            <person name="Alamgir A."/>
            <person name="Owens N."/>
            <person name="Weber N.D."/>
            <person name="Virtaneva K."/>
            <person name="Barbian K."/>
            <person name="Babar A."/>
            <person name="Rosenke K."/>
        </authorList>
    </citation>
    <scope>NUCLEOTIDE SEQUENCE [LARGE SCALE GENOMIC DNA]</scope>
    <source>
        <strain evidence="5">CBS 101.48</strain>
    </source>
</reference>
<dbReference type="GO" id="GO:0016791">
    <property type="term" value="F:phosphatase activity"/>
    <property type="evidence" value="ECO:0007669"/>
    <property type="project" value="InterPro"/>
</dbReference>
<dbReference type="Gene3D" id="3.40.50.1000">
    <property type="entry name" value="HAD superfamily/HAD-like"/>
    <property type="match status" value="1"/>
</dbReference>
<sequence>MIKPRITHCIFDMDGLLLDTERVYTEVTQEILDQYANGAKFTWDVKSQLMGRTGDESAKMVVDTYKLPMTVQEYLDITAKIQHEKFPLVRPLEGVERLIRHLHLHNIPIAVATSSTRSKFELKTSQNKDLFALFDFIVCGDDDGIKNGKPSPDLFLVAQQRLGNPPSDQCLVFEDAVNGVQAALNANMHVIWIPDENILKLSNDGETHGATEVLSSMADFDPMTFELPAFGPQGPETISHANLA</sequence>
<dbReference type="Gene3D" id="1.10.150.240">
    <property type="entry name" value="Putative phosphatase, domain 2"/>
    <property type="match status" value="1"/>
</dbReference>
<evidence type="ECO:0000256" key="4">
    <source>
        <dbReference type="ARBA" id="ARBA00022842"/>
    </source>
</evidence>
<proteinExistence type="predicted"/>
<dbReference type="InterPro" id="IPR036412">
    <property type="entry name" value="HAD-like_sf"/>
</dbReference>
<evidence type="ECO:0000313" key="6">
    <source>
        <dbReference type="Proteomes" id="UP000078561"/>
    </source>
</evidence>
<keyword evidence="3" id="KW-0378">Hydrolase</keyword>
<dbReference type="PANTHER" id="PTHR18901">
    <property type="entry name" value="2-DEOXYGLUCOSE-6-PHOSPHATE PHOSPHATASE 2"/>
    <property type="match status" value="1"/>
</dbReference>
<dbReference type="GO" id="GO:0046872">
    <property type="term" value="F:metal ion binding"/>
    <property type="evidence" value="ECO:0007669"/>
    <property type="project" value="UniProtKB-KW"/>
</dbReference>
<dbReference type="InterPro" id="IPR006439">
    <property type="entry name" value="HAD-SF_hydro_IA"/>
</dbReference>
<dbReference type="FunFam" id="1.10.150.240:FF:000001">
    <property type="entry name" value="Haloacid dehalogenase-like hydrolase domain"/>
    <property type="match status" value="1"/>
</dbReference>
<dbReference type="InterPro" id="IPR041492">
    <property type="entry name" value="HAD_2"/>
</dbReference>
<dbReference type="InterPro" id="IPR023198">
    <property type="entry name" value="PGP-like_dom2"/>
</dbReference>
<dbReference type="FunFam" id="3.40.50.1000:FF:000055">
    <property type="entry name" value="Haloacid dehalogenase-like hydrolase family protein"/>
    <property type="match status" value="1"/>
</dbReference>
<evidence type="ECO:0000313" key="5">
    <source>
        <dbReference type="EMBL" id="SAM04619.1"/>
    </source>
</evidence>
<dbReference type="STRING" id="4829.A0A163MG13"/>
<comment type="cofactor">
    <cofactor evidence="1">
        <name>Mg(2+)</name>
        <dbReference type="ChEBI" id="CHEBI:18420"/>
    </cofactor>
</comment>
<dbReference type="InterPro" id="IPR045228">
    <property type="entry name" value="Gpp1/Gpp2-like"/>
</dbReference>
<dbReference type="InterPro" id="IPR023214">
    <property type="entry name" value="HAD_sf"/>
</dbReference>
<keyword evidence="4" id="KW-0460">Magnesium</keyword>
<dbReference type="OMA" id="FHHMVMG"/>
<dbReference type="CDD" id="cd07529">
    <property type="entry name" value="HAD_AtGPP-like"/>
    <property type="match status" value="1"/>
</dbReference>
<evidence type="ECO:0000256" key="2">
    <source>
        <dbReference type="ARBA" id="ARBA00022723"/>
    </source>
</evidence>
<dbReference type="OrthoDB" id="40579at2759"/>
<organism evidence="5">
    <name type="scientific">Absidia glauca</name>
    <name type="common">Pin mould</name>
    <dbReference type="NCBI Taxonomy" id="4829"/>
    <lineage>
        <taxon>Eukaryota</taxon>
        <taxon>Fungi</taxon>
        <taxon>Fungi incertae sedis</taxon>
        <taxon>Mucoromycota</taxon>
        <taxon>Mucoromycotina</taxon>
        <taxon>Mucoromycetes</taxon>
        <taxon>Mucorales</taxon>
        <taxon>Cunninghamellaceae</taxon>
        <taxon>Absidia</taxon>
    </lineage>
</organism>
<dbReference type="InParanoid" id="A0A163MG13"/>
<dbReference type="Pfam" id="PF13419">
    <property type="entry name" value="HAD_2"/>
    <property type="match status" value="1"/>
</dbReference>
<evidence type="ECO:0000256" key="3">
    <source>
        <dbReference type="ARBA" id="ARBA00022801"/>
    </source>
</evidence>
<dbReference type="Proteomes" id="UP000078561">
    <property type="component" value="Unassembled WGS sequence"/>
</dbReference>
<dbReference type="NCBIfam" id="TIGR01509">
    <property type="entry name" value="HAD-SF-IA-v3"/>
    <property type="match status" value="1"/>
</dbReference>
<dbReference type="PANTHER" id="PTHR18901:SF38">
    <property type="entry name" value="PSEUDOURIDINE-5'-PHOSPHATASE"/>
    <property type="match status" value="1"/>
</dbReference>
<gene>
    <name evidence="5" type="primary">ABSGL_10485.1 scaffold 12026</name>
</gene>
<protein>
    <submittedName>
        <fullName evidence="5">Uncharacterized protein</fullName>
    </submittedName>
</protein>
<evidence type="ECO:0000256" key="1">
    <source>
        <dbReference type="ARBA" id="ARBA00001946"/>
    </source>
</evidence>
<dbReference type="SFLD" id="SFLDG01135">
    <property type="entry name" value="C1.5.6:_HAD__Beta-PGM__Phospha"/>
    <property type="match status" value="1"/>
</dbReference>
<keyword evidence="2" id="KW-0479">Metal-binding</keyword>